<evidence type="ECO:0000256" key="1">
    <source>
        <dbReference type="SAM" id="MobiDB-lite"/>
    </source>
</evidence>
<feature type="compositionally biased region" description="Basic residues" evidence="1">
    <location>
        <begin position="296"/>
        <end position="306"/>
    </location>
</feature>
<feature type="compositionally biased region" description="Low complexity" evidence="1">
    <location>
        <begin position="242"/>
        <end position="259"/>
    </location>
</feature>
<feature type="compositionally biased region" description="Low complexity" evidence="1">
    <location>
        <begin position="160"/>
        <end position="178"/>
    </location>
</feature>
<dbReference type="Proteomes" id="UP001054857">
    <property type="component" value="Unassembled WGS sequence"/>
</dbReference>
<feature type="compositionally biased region" description="Low complexity" evidence="1">
    <location>
        <begin position="120"/>
        <end position="135"/>
    </location>
</feature>
<sequence length="369" mass="38508">MDGVGRGRGAVIPAWLQHQQQQQQAGPGHDANHAAVPEPTDAQLSARYGDALGSLDEEGQRALMEQQEQEVRQAAMRSNKRQERDEDSTDEPRDPAQLKDKLLKLSHDFHANTGSSNGTAPAAAVAPQAPLAAAPQRGAGDWTNYQPPSAVLAAIAAKSGAQQQQQQQAPPQQPGAGALPPPPPGPPPGPPKPPGPPPPARPPGPPPPPRPPGPPPPPRPPGPPPLAPPGPPRRAARRRAAAGRARAGWRPLPSSRGCGMRVGGGAARGSARRRSWTPWIRPPTPTPPAAPGPRVWRARSPVRRTPLRSGRCSSRDPTPHPGRCCGPTRRRWRGETSRGVGGGAQLHGMASTGRSMTRGTVPPGHGGGC</sequence>
<dbReference type="EMBL" id="BMAR01000006">
    <property type="protein sequence ID" value="GFR43964.1"/>
    <property type="molecule type" value="Genomic_DNA"/>
</dbReference>
<feature type="compositionally biased region" description="Pro residues" evidence="1">
    <location>
        <begin position="179"/>
        <end position="232"/>
    </location>
</feature>
<comment type="caution">
    <text evidence="2">The sequence shown here is derived from an EMBL/GenBank/DDBJ whole genome shotgun (WGS) entry which is preliminary data.</text>
</comment>
<feature type="compositionally biased region" description="Pro residues" evidence="1">
    <location>
        <begin position="280"/>
        <end position="291"/>
    </location>
</feature>
<keyword evidence="3" id="KW-1185">Reference proteome</keyword>
<accession>A0AAD3DLB7</accession>
<evidence type="ECO:0000313" key="2">
    <source>
        <dbReference type="EMBL" id="GFR43964.1"/>
    </source>
</evidence>
<feature type="compositionally biased region" description="Basic and acidic residues" evidence="1">
    <location>
        <begin position="80"/>
        <end position="110"/>
    </location>
</feature>
<feature type="region of interest" description="Disordered" evidence="1">
    <location>
        <begin position="1"/>
        <end position="369"/>
    </location>
</feature>
<reference evidence="2 3" key="1">
    <citation type="journal article" date="2021" name="Sci. Rep.">
        <title>Genome sequencing of the multicellular alga Astrephomene provides insights into convergent evolution of germ-soma differentiation.</title>
        <authorList>
            <person name="Yamashita S."/>
            <person name="Yamamoto K."/>
            <person name="Matsuzaki R."/>
            <person name="Suzuki S."/>
            <person name="Yamaguchi H."/>
            <person name="Hirooka S."/>
            <person name="Minakuchi Y."/>
            <person name="Miyagishima S."/>
            <person name="Kawachi M."/>
            <person name="Toyoda A."/>
            <person name="Nozaki H."/>
        </authorList>
    </citation>
    <scope>NUCLEOTIDE SEQUENCE [LARGE SCALE GENOMIC DNA]</scope>
    <source>
        <strain evidence="2 3">NIES-4017</strain>
    </source>
</reference>
<dbReference type="AlphaFoldDB" id="A0AAD3DLB7"/>
<evidence type="ECO:0000313" key="3">
    <source>
        <dbReference type="Proteomes" id="UP001054857"/>
    </source>
</evidence>
<protein>
    <submittedName>
        <fullName evidence="2">Uncharacterized protein</fullName>
    </submittedName>
</protein>
<proteinExistence type="predicted"/>
<organism evidence="2 3">
    <name type="scientific">Astrephomene gubernaculifera</name>
    <dbReference type="NCBI Taxonomy" id="47775"/>
    <lineage>
        <taxon>Eukaryota</taxon>
        <taxon>Viridiplantae</taxon>
        <taxon>Chlorophyta</taxon>
        <taxon>core chlorophytes</taxon>
        <taxon>Chlorophyceae</taxon>
        <taxon>CS clade</taxon>
        <taxon>Chlamydomonadales</taxon>
        <taxon>Astrephomenaceae</taxon>
        <taxon>Astrephomene</taxon>
    </lineage>
</organism>
<name>A0AAD3DLB7_9CHLO</name>
<gene>
    <name evidence="2" type="ORF">Agub_g5107</name>
</gene>